<dbReference type="PANTHER" id="PTHR30346">
    <property type="entry name" value="TRANSCRIPTIONAL DUAL REGULATOR HCAR-RELATED"/>
    <property type="match status" value="1"/>
</dbReference>
<evidence type="ECO:0000313" key="6">
    <source>
        <dbReference type="EMBL" id="SNT27805.1"/>
    </source>
</evidence>
<dbReference type="SUPFAM" id="SSF53850">
    <property type="entry name" value="Periplasmic binding protein-like II"/>
    <property type="match status" value="1"/>
</dbReference>
<accession>A0A239LBX0</accession>
<sequence length="309" mass="32752">MTLSLRAMRYVQAALQKGSISAAADAMNVAPSAISTALAQAEDTFGMALVTRARAKGIFPTAAGRDVQRRIDDLLERYEALLADVSDLRAGVSGSLAIGYNAPIAPAFFPAITAQLLKAHPEVTLSFSEGDNMSIRAGLVDGQFDVILFVEDLPTPQIATRPLIFAPTYCLCPADHALAQKDAVSIPEIVREPLILLDRPAARSYYMELLAQGGAPFRIAATANSTEMVRSLVAQGLGLSLLNMRPRDMPAYSGKALRCLPLAGATNGVLLSLGCAPGPTRQLAQIFMDACVAFFEGPDGAEFIVSAQR</sequence>
<dbReference type="GO" id="GO:0003700">
    <property type="term" value="F:DNA-binding transcription factor activity"/>
    <property type="evidence" value="ECO:0007669"/>
    <property type="project" value="InterPro"/>
</dbReference>
<evidence type="ECO:0000256" key="4">
    <source>
        <dbReference type="ARBA" id="ARBA00023163"/>
    </source>
</evidence>
<dbReference type="SUPFAM" id="SSF46785">
    <property type="entry name" value="Winged helix' DNA-binding domain"/>
    <property type="match status" value="1"/>
</dbReference>
<name>A0A239LBX0_9RHOB</name>
<dbReference type="GO" id="GO:0032993">
    <property type="term" value="C:protein-DNA complex"/>
    <property type="evidence" value="ECO:0007669"/>
    <property type="project" value="TreeGrafter"/>
</dbReference>
<dbReference type="OrthoDB" id="8679465at2"/>
<dbReference type="Proteomes" id="UP000198426">
    <property type="component" value="Unassembled WGS sequence"/>
</dbReference>
<dbReference type="RefSeq" id="WP_089234860.1">
    <property type="nucleotide sequence ID" value="NZ_FZOY01000009.1"/>
</dbReference>
<protein>
    <submittedName>
        <fullName evidence="6">Transcriptional regulator, LysR family</fullName>
    </submittedName>
</protein>
<dbReference type="InterPro" id="IPR036390">
    <property type="entry name" value="WH_DNA-bd_sf"/>
</dbReference>
<keyword evidence="2" id="KW-0805">Transcription regulation</keyword>
<evidence type="ECO:0000256" key="3">
    <source>
        <dbReference type="ARBA" id="ARBA00023125"/>
    </source>
</evidence>
<dbReference type="PROSITE" id="PS50931">
    <property type="entry name" value="HTH_LYSR"/>
    <property type="match status" value="1"/>
</dbReference>
<dbReference type="AlphaFoldDB" id="A0A239LBX0"/>
<evidence type="ECO:0000256" key="1">
    <source>
        <dbReference type="ARBA" id="ARBA00009437"/>
    </source>
</evidence>
<keyword evidence="3" id="KW-0238">DNA-binding</keyword>
<dbReference type="InterPro" id="IPR000847">
    <property type="entry name" value="LysR_HTH_N"/>
</dbReference>
<dbReference type="Gene3D" id="1.10.10.10">
    <property type="entry name" value="Winged helix-like DNA-binding domain superfamily/Winged helix DNA-binding domain"/>
    <property type="match status" value="1"/>
</dbReference>
<reference evidence="6 7" key="1">
    <citation type="submission" date="2017-06" db="EMBL/GenBank/DDBJ databases">
        <authorList>
            <person name="Kim H.J."/>
            <person name="Triplett B.A."/>
        </authorList>
    </citation>
    <scope>NUCLEOTIDE SEQUENCE [LARGE SCALE GENOMIC DNA]</scope>
    <source>
        <strain evidence="6 7">DSM 29339</strain>
    </source>
</reference>
<dbReference type="InterPro" id="IPR005119">
    <property type="entry name" value="LysR_subst-bd"/>
</dbReference>
<feature type="domain" description="HTH lysR-type" evidence="5">
    <location>
        <begin position="3"/>
        <end position="61"/>
    </location>
</feature>
<dbReference type="Pfam" id="PF00126">
    <property type="entry name" value="HTH_1"/>
    <property type="match status" value="1"/>
</dbReference>
<dbReference type="Gene3D" id="3.40.190.10">
    <property type="entry name" value="Periplasmic binding protein-like II"/>
    <property type="match status" value="2"/>
</dbReference>
<comment type="similarity">
    <text evidence="1">Belongs to the LysR transcriptional regulatory family.</text>
</comment>
<evidence type="ECO:0000256" key="2">
    <source>
        <dbReference type="ARBA" id="ARBA00023015"/>
    </source>
</evidence>
<dbReference type="EMBL" id="FZOY01000009">
    <property type="protein sequence ID" value="SNT27805.1"/>
    <property type="molecule type" value="Genomic_DNA"/>
</dbReference>
<keyword evidence="4" id="KW-0804">Transcription</keyword>
<organism evidence="6 7">
    <name type="scientific">Tropicimonas sediminicola</name>
    <dbReference type="NCBI Taxonomy" id="1031541"/>
    <lineage>
        <taxon>Bacteria</taxon>
        <taxon>Pseudomonadati</taxon>
        <taxon>Pseudomonadota</taxon>
        <taxon>Alphaproteobacteria</taxon>
        <taxon>Rhodobacterales</taxon>
        <taxon>Roseobacteraceae</taxon>
        <taxon>Tropicimonas</taxon>
    </lineage>
</organism>
<dbReference type="InterPro" id="IPR036388">
    <property type="entry name" value="WH-like_DNA-bd_sf"/>
</dbReference>
<proteinExistence type="inferred from homology"/>
<keyword evidence="7" id="KW-1185">Reference proteome</keyword>
<dbReference type="Pfam" id="PF03466">
    <property type="entry name" value="LysR_substrate"/>
    <property type="match status" value="1"/>
</dbReference>
<gene>
    <name evidence="6" type="ORF">SAMN05421757_109110</name>
</gene>
<dbReference type="PANTHER" id="PTHR30346:SF0">
    <property type="entry name" value="HCA OPERON TRANSCRIPTIONAL ACTIVATOR HCAR"/>
    <property type="match status" value="1"/>
</dbReference>
<evidence type="ECO:0000259" key="5">
    <source>
        <dbReference type="PROSITE" id="PS50931"/>
    </source>
</evidence>
<dbReference type="GO" id="GO:0003677">
    <property type="term" value="F:DNA binding"/>
    <property type="evidence" value="ECO:0007669"/>
    <property type="project" value="UniProtKB-KW"/>
</dbReference>
<evidence type="ECO:0000313" key="7">
    <source>
        <dbReference type="Proteomes" id="UP000198426"/>
    </source>
</evidence>